<evidence type="ECO:0000256" key="1">
    <source>
        <dbReference type="SAM" id="Coils"/>
    </source>
</evidence>
<keyword evidence="1" id="KW-0175">Coiled coil</keyword>
<name>A0ABT7NG08_9BURK</name>
<sequence>MRKSVLAVAGSAVVMGSLAGCSMARHSEEDRAQWRARIVEKVADRLDLDATQRDKLEALAQKLQAQRMAVRAAGGSGEPRAQVEALLAGARFDQAAAQRLVDEKTQAVRVGSTEVIAATAAFYDSLNPAQQQKVREFIERRGHGRWSRHG</sequence>
<dbReference type="InterPro" id="IPR012899">
    <property type="entry name" value="LTXXQ"/>
</dbReference>
<gene>
    <name evidence="3" type="ORF">QTH91_20500</name>
</gene>
<feature type="signal peptide" evidence="2">
    <location>
        <begin position="1"/>
        <end position="19"/>
    </location>
</feature>
<dbReference type="Gene3D" id="1.20.120.1490">
    <property type="match status" value="1"/>
</dbReference>
<keyword evidence="4" id="KW-1185">Reference proteome</keyword>
<reference evidence="3" key="1">
    <citation type="submission" date="2023-06" db="EMBL/GenBank/DDBJ databases">
        <authorList>
            <person name="Jiang Y."/>
            <person name="Liu Q."/>
        </authorList>
    </citation>
    <scope>NUCLEOTIDE SEQUENCE</scope>
    <source>
        <strain evidence="3">CGMCC 1.12089</strain>
    </source>
</reference>
<dbReference type="RefSeq" id="WP_286662003.1">
    <property type="nucleotide sequence ID" value="NZ_JASZYV010000005.1"/>
</dbReference>
<dbReference type="PROSITE" id="PS51257">
    <property type="entry name" value="PROKAR_LIPOPROTEIN"/>
    <property type="match status" value="1"/>
</dbReference>
<dbReference type="Pfam" id="PF07813">
    <property type="entry name" value="LTXXQ"/>
    <property type="match status" value="1"/>
</dbReference>
<evidence type="ECO:0000313" key="3">
    <source>
        <dbReference type="EMBL" id="MDM0046884.1"/>
    </source>
</evidence>
<evidence type="ECO:0000256" key="2">
    <source>
        <dbReference type="SAM" id="SignalP"/>
    </source>
</evidence>
<dbReference type="Proteomes" id="UP001174908">
    <property type="component" value="Unassembled WGS sequence"/>
</dbReference>
<evidence type="ECO:0000313" key="4">
    <source>
        <dbReference type="Proteomes" id="UP001174908"/>
    </source>
</evidence>
<organism evidence="3 4">
    <name type="scientific">Variovorax dokdonensis</name>
    <dbReference type="NCBI Taxonomy" id="344883"/>
    <lineage>
        <taxon>Bacteria</taxon>
        <taxon>Pseudomonadati</taxon>
        <taxon>Pseudomonadota</taxon>
        <taxon>Betaproteobacteria</taxon>
        <taxon>Burkholderiales</taxon>
        <taxon>Comamonadaceae</taxon>
        <taxon>Variovorax</taxon>
    </lineage>
</organism>
<accession>A0ABT7NG08</accession>
<proteinExistence type="predicted"/>
<dbReference type="EMBL" id="JASZYV010000005">
    <property type="protein sequence ID" value="MDM0046884.1"/>
    <property type="molecule type" value="Genomic_DNA"/>
</dbReference>
<feature type="chain" id="PRO_5047177716" evidence="2">
    <location>
        <begin position="20"/>
        <end position="150"/>
    </location>
</feature>
<protein>
    <submittedName>
        <fullName evidence="3">Spy/CpxP family protein refolding chaperone</fullName>
    </submittedName>
</protein>
<comment type="caution">
    <text evidence="3">The sequence shown here is derived from an EMBL/GenBank/DDBJ whole genome shotgun (WGS) entry which is preliminary data.</text>
</comment>
<feature type="coiled-coil region" evidence="1">
    <location>
        <begin position="46"/>
        <end position="73"/>
    </location>
</feature>
<keyword evidence="2" id="KW-0732">Signal</keyword>